<evidence type="ECO:0000256" key="1">
    <source>
        <dbReference type="SAM" id="Phobius"/>
    </source>
</evidence>
<dbReference type="Proteomes" id="UP001172673">
    <property type="component" value="Unassembled WGS sequence"/>
</dbReference>
<feature type="transmembrane region" description="Helical" evidence="1">
    <location>
        <begin position="470"/>
        <end position="492"/>
    </location>
</feature>
<sequence length="581" mass="64157">MSTTTGYMDKRIGNFFAVATATSLKLAMVNACMQYIWLRLRQRSHRIDTVDAAFSMMGDLTPFFHADLYKRMYVGVLLAILIWAIPIASLFPPATLSVVLDLHSNTTTFDALQPTILKPQPLNQYGKDPDESFDTAYTDAPDTFATLVRSVAYAGRVTAPQALIAASNYSYKLDTYMPRFKCSTDLEDSHIRLLDAAQELIAFSFNTTFNKDTFAFVEPDMVAEGLTGDGLLFYLGVATLTGPSLDADDLSTMGLTESQVLIHTTDPPDDQRFIYHQLRDALTGTILFAILTAPGNVKFAKCALYNSSFETETSFANGIGTTNVLSITDHSEIRNFSGSVGTPTSYVHYFQEMTKLFVGAMSAADTVQAMDDPQDKVFRMPYSTIPIDSTVLGQAEDFSDMLKYRARWIGNGTKVTTPVQNKTFSTMVDELSVNVSLSLMSSPSLCRTVSVEGEIRDLYTIYHYQPRNLFVSYGVAIVCSLATIVVGFVAFCRNGESHDAKISTIGAMMQNPALAQLLRRAVLSEEREDNELARQIRLRLDTYTITERGGMGSGAYDEATGLRNRLFVGFVTDEEPDGFEG</sequence>
<feature type="transmembrane region" description="Helical" evidence="1">
    <location>
        <begin position="72"/>
        <end position="91"/>
    </location>
</feature>
<proteinExistence type="predicted"/>
<feature type="transmembrane region" description="Helical" evidence="1">
    <location>
        <begin position="12"/>
        <end position="38"/>
    </location>
</feature>
<protein>
    <submittedName>
        <fullName evidence="2">Uncharacterized protein</fullName>
    </submittedName>
</protein>
<dbReference type="EMBL" id="JAPDRK010000009">
    <property type="protein sequence ID" value="KAJ9609032.1"/>
    <property type="molecule type" value="Genomic_DNA"/>
</dbReference>
<keyword evidence="1" id="KW-0472">Membrane</keyword>
<keyword evidence="1" id="KW-1133">Transmembrane helix</keyword>
<accession>A0AA38X9H5</accession>
<keyword evidence="3" id="KW-1185">Reference proteome</keyword>
<dbReference type="PANTHER" id="PTHR35041">
    <property type="entry name" value="MEDIATOR OF RNA POLYMERASE II TRANSCRIPTION SUBUNIT 1"/>
    <property type="match status" value="1"/>
</dbReference>
<evidence type="ECO:0000313" key="2">
    <source>
        <dbReference type="EMBL" id="KAJ9609032.1"/>
    </source>
</evidence>
<name>A0AA38X9H5_9EURO</name>
<dbReference type="AlphaFoldDB" id="A0AA38X9H5"/>
<keyword evidence="1" id="KW-0812">Transmembrane</keyword>
<dbReference type="PANTHER" id="PTHR35041:SF6">
    <property type="entry name" value="FORMYLMETHIONINE DEFORMYLASE-LIKE PROTEIN-RELATED"/>
    <property type="match status" value="1"/>
</dbReference>
<comment type="caution">
    <text evidence="2">The sequence shown here is derived from an EMBL/GenBank/DDBJ whole genome shotgun (WGS) entry which is preliminary data.</text>
</comment>
<organism evidence="2 3">
    <name type="scientific">Cladophialophora chaetospira</name>
    <dbReference type="NCBI Taxonomy" id="386627"/>
    <lineage>
        <taxon>Eukaryota</taxon>
        <taxon>Fungi</taxon>
        <taxon>Dikarya</taxon>
        <taxon>Ascomycota</taxon>
        <taxon>Pezizomycotina</taxon>
        <taxon>Eurotiomycetes</taxon>
        <taxon>Chaetothyriomycetidae</taxon>
        <taxon>Chaetothyriales</taxon>
        <taxon>Herpotrichiellaceae</taxon>
        <taxon>Cladophialophora</taxon>
    </lineage>
</organism>
<evidence type="ECO:0000313" key="3">
    <source>
        <dbReference type="Proteomes" id="UP001172673"/>
    </source>
</evidence>
<gene>
    <name evidence="2" type="ORF">H2200_006803</name>
</gene>
<reference evidence="2" key="1">
    <citation type="submission" date="2022-10" db="EMBL/GenBank/DDBJ databases">
        <title>Culturing micro-colonial fungi from biological soil crusts in the Mojave desert and describing Neophaeococcomyces mojavensis, and introducing the new genera and species Taxawa tesnikishii.</title>
        <authorList>
            <person name="Kurbessoian T."/>
            <person name="Stajich J.E."/>
        </authorList>
    </citation>
    <scope>NUCLEOTIDE SEQUENCE</scope>
    <source>
        <strain evidence="2">TK_41</strain>
    </source>
</reference>